<accession>A0A6G1LMY9</accession>
<dbReference type="AlphaFoldDB" id="A0A6G1LMY9"/>
<gene>
    <name evidence="1" type="ORF">EJ03DRAFT_3028</name>
</gene>
<reference evidence="1" key="1">
    <citation type="journal article" date="2020" name="Stud. Mycol.">
        <title>101 Dothideomycetes genomes: a test case for predicting lifestyles and emergence of pathogens.</title>
        <authorList>
            <person name="Haridas S."/>
            <person name="Albert R."/>
            <person name="Binder M."/>
            <person name="Bloem J."/>
            <person name="Labutti K."/>
            <person name="Salamov A."/>
            <person name="Andreopoulos B."/>
            <person name="Baker S."/>
            <person name="Barry K."/>
            <person name="Bills G."/>
            <person name="Bluhm B."/>
            <person name="Cannon C."/>
            <person name="Castanera R."/>
            <person name="Culley D."/>
            <person name="Daum C."/>
            <person name="Ezra D."/>
            <person name="Gonzalez J."/>
            <person name="Henrissat B."/>
            <person name="Kuo A."/>
            <person name="Liang C."/>
            <person name="Lipzen A."/>
            <person name="Lutzoni F."/>
            <person name="Magnuson J."/>
            <person name="Mondo S."/>
            <person name="Nolan M."/>
            <person name="Ohm R."/>
            <person name="Pangilinan J."/>
            <person name="Park H.-J."/>
            <person name="Ramirez L."/>
            <person name="Alfaro M."/>
            <person name="Sun H."/>
            <person name="Tritt A."/>
            <person name="Yoshinaga Y."/>
            <person name="Zwiers L.-H."/>
            <person name="Turgeon B."/>
            <person name="Goodwin S."/>
            <person name="Spatafora J."/>
            <person name="Crous P."/>
            <person name="Grigoriev I."/>
        </authorList>
    </citation>
    <scope>NUCLEOTIDE SEQUENCE</scope>
    <source>
        <strain evidence="1">CBS 116005</strain>
    </source>
</reference>
<name>A0A6G1LMY9_9PEZI</name>
<proteinExistence type="predicted"/>
<evidence type="ECO:0000313" key="2">
    <source>
        <dbReference type="Proteomes" id="UP000799436"/>
    </source>
</evidence>
<dbReference type="OrthoDB" id="3926903at2759"/>
<dbReference type="Proteomes" id="UP000799436">
    <property type="component" value="Unassembled WGS sequence"/>
</dbReference>
<evidence type="ECO:0000313" key="1">
    <source>
        <dbReference type="EMBL" id="KAF2774245.1"/>
    </source>
</evidence>
<protein>
    <submittedName>
        <fullName evidence="1">Uncharacterized protein</fullName>
    </submittedName>
</protein>
<sequence>MRGAQQDMASPPAYTATAPANSAPILPVLIPQSGPPTRSVQDTRALILANAALLRPRKMARNWNHDLHLDLVVARHTTPRPSAEDLPREQHRAILIQRKAGEVGIDIMLEGEPRDSIEECLEHLLRMTEWIVEGMLIRHGRTPDGLGCCTECHRALKVGRPGRVVRGGWEVMEGLARS</sequence>
<keyword evidence="2" id="KW-1185">Reference proteome</keyword>
<dbReference type="EMBL" id="ML995808">
    <property type="protein sequence ID" value="KAF2774245.1"/>
    <property type="molecule type" value="Genomic_DNA"/>
</dbReference>
<organism evidence="1 2">
    <name type="scientific">Teratosphaeria nubilosa</name>
    <dbReference type="NCBI Taxonomy" id="161662"/>
    <lineage>
        <taxon>Eukaryota</taxon>
        <taxon>Fungi</taxon>
        <taxon>Dikarya</taxon>
        <taxon>Ascomycota</taxon>
        <taxon>Pezizomycotina</taxon>
        <taxon>Dothideomycetes</taxon>
        <taxon>Dothideomycetidae</taxon>
        <taxon>Mycosphaerellales</taxon>
        <taxon>Teratosphaeriaceae</taxon>
        <taxon>Teratosphaeria</taxon>
    </lineage>
</organism>